<proteinExistence type="predicted"/>
<gene>
    <name evidence="1" type="ORF">QNH39_12565</name>
</gene>
<dbReference type="Proteomes" id="UP001178288">
    <property type="component" value="Chromosome"/>
</dbReference>
<dbReference type="KEGG" id="nnv:QNH39_12565"/>
<organism evidence="1 2">
    <name type="scientific">Neobacillus novalis</name>
    <dbReference type="NCBI Taxonomy" id="220687"/>
    <lineage>
        <taxon>Bacteria</taxon>
        <taxon>Bacillati</taxon>
        <taxon>Bacillota</taxon>
        <taxon>Bacilli</taxon>
        <taxon>Bacillales</taxon>
        <taxon>Bacillaceae</taxon>
        <taxon>Neobacillus</taxon>
    </lineage>
</organism>
<dbReference type="Gene3D" id="1.10.3210.10">
    <property type="entry name" value="Hypothetical protein af1432"/>
    <property type="match status" value="1"/>
</dbReference>
<evidence type="ECO:0000313" key="2">
    <source>
        <dbReference type="Proteomes" id="UP001178288"/>
    </source>
</evidence>
<protein>
    <submittedName>
        <fullName evidence="1">Uncharacterized protein</fullName>
    </submittedName>
</protein>
<reference evidence="1" key="1">
    <citation type="submission" date="2023-05" db="EMBL/GenBank/DDBJ databases">
        <title>Comparative genomics of Bacillaceae isolates and their secondary metabolite potential.</title>
        <authorList>
            <person name="Song L."/>
            <person name="Nielsen L.J."/>
            <person name="Mohite O."/>
            <person name="Xu X."/>
            <person name="Weber T."/>
            <person name="Kovacs A.T."/>
        </authorList>
    </citation>
    <scope>NUCLEOTIDE SEQUENCE</scope>
    <source>
        <strain evidence="1">XLM17</strain>
    </source>
</reference>
<keyword evidence="2" id="KW-1185">Reference proteome</keyword>
<accession>A0AA95MV60</accession>
<name>A0AA95MV60_9BACI</name>
<dbReference type="RefSeq" id="WP_066086798.1">
    <property type="nucleotide sequence ID" value="NZ_CP126114.1"/>
</dbReference>
<dbReference type="EMBL" id="CP126114">
    <property type="protein sequence ID" value="WHY88615.1"/>
    <property type="molecule type" value="Genomic_DNA"/>
</dbReference>
<evidence type="ECO:0000313" key="1">
    <source>
        <dbReference type="EMBL" id="WHY88615.1"/>
    </source>
</evidence>
<dbReference type="AlphaFoldDB" id="A0AA95MV60"/>
<sequence length="91" mass="10877">MASFKGKGTFRQNIEPFKDWFTKVERKKLCLLGVILKLSQSLNITERNIDHDLKITPHKDCWVMAIQAQNYYAPEQYQLEKQKSILKNYWK</sequence>